<evidence type="ECO:0000259" key="5">
    <source>
        <dbReference type="PROSITE" id="PS50949"/>
    </source>
</evidence>
<dbReference type="SUPFAM" id="SSF46785">
    <property type="entry name" value="Winged helix' DNA-binding domain"/>
    <property type="match status" value="1"/>
</dbReference>
<proteinExistence type="predicted"/>
<evidence type="ECO:0000256" key="4">
    <source>
        <dbReference type="SAM" id="MobiDB-lite"/>
    </source>
</evidence>
<dbReference type="SMART" id="SM00895">
    <property type="entry name" value="FCD"/>
    <property type="match status" value="1"/>
</dbReference>
<dbReference type="SMART" id="SM00345">
    <property type="entry name" value="HTH_GNTR"/>
    <property type="match status" value="1"/>
</dbReference>
<dbReference type="EMBL" id="CP010537">
    <property type="protein sequence ID" value="AJG23032.1"/>
    <property type="molecule type" value="Genomic_DNA"/>
</dbReference>
<reference evidence="6 7" key="1">
    <citation type="journal article" date="2015" name="Genome Announc.">
        <title>Complete Genome Sequence of Cupriavidus basilensis 4G11, Isolated from the Oak Ridge Field Research Center Site.</title>
        <authorList>
            <person name="Ray J."/>
            <person name="Waters R.J."/>
            <person name="Skerker J.M."/>
            <person name="Kuehl J.V."/>
            <person name="Price M.N."/>
            <person name="Huang J."/>
            <person name="Chakraborty R."/>
            <person name="Arkin A.P."/>
            <person name="Deutschbauer A."/>
        </authorList>
    </citation>
    <scope>NUCLEOTIDE SEQUENCE [LARGE SCALE GENOMIC DNA]</scope>
    <source>
        <strain evidence="6">4G11</strain>
    </source>
</reference>
<dbReference type="PROSITE" id="PS50949">
    <property type="entry name" value="HTH_GNTR"/>
    <property type="match status" value="1"/>
</dbReference>
<keyword evidence="3" id="KW-0804">Transcription</keyword>
<feature type="domain" description="HTH gntR-type" evidence="5">
    <location>
        <begin position="21"/>
        <end position="88"/>
    </location>
</feature>
<gene>
    <name evidence="6" type="ORF">RR42_s1444</name>
</gene>
<dbReference type="InterPro" id="IPR011711">
    <property type="entry name" value="GntR_C"/>
</dbReference>
<dbReference type="GO" id="GO:0003700">
    <property type="term" value="F:DNA-binding transcription factor activity"/>
    <property type="evidence" value="ECO:0007669"/>
    <property type="project" value="InterPro"/>
</dbReference>
<dbReference type="Pfam" id="PF00392">
    <property type="entry name" value="GntR"/>
    <property type="match status" value="1"/>
</dbReference>
<dbReference type="PANTHER" id="PTHR43537">
    <property type="entry name" value="TRANSCRIPTIONAL REGULATOR, GNTR FAMILY"/>
    <property type="match status" value="1"/>
</dbReference>
<dbReference type="Pfam" id="PF07729">
    <property type="entry name" value="FCD"/>
    <property type="match status" value="1"/>
</dbReference>
<dbReference type="PANTHER" id="PTHR43537:SF24">
    <property type="entry name" value="GLUCONATE OPERON TRANSCRIPTIONAL REPRESSOR"/>
    <property type="match status" value="1"/>
</dbReference>
<dbReference type="GO" id="GO:0003677">
    <property type="term" value="F:DNA binding"/>
    <property type="evidence" value="ECO:0007669"/>
    <property type="project" value="UniProtKB-KW"/>
</dbReference>
<organism evidence="6 7">
    <name type="scientific">Cupriavidus basilensis</name>
    <dbReference type="NCBI Taxonomy" id="68895"/>
    <lineage>
        <taxon>Bacteria</taxon>
        <taxon>Pseudomonadati</taxon>
        <taxon>Pseudomonadota</taxon>
        <taxon>Betaproteobacteria</taxon>
        <taxon>Burkholderiales</taxon>
        <taxon>Burkholderiaceae</taxon>
        <taxon>Cupriavidus</taxon>
    </lineage>
</organism>
<dbReference type="Gene3D" id="1.20.120.530">
    <property type="entry name" value="GntR ligand-binding domain-like"/>
    <property type="match status" value="1"/>
</dbReference>
<dbReference type="InterPro" id="IPR036388">
    <property type="entry name" value="WH-like_DNA-bd_sf"/>
</dbReference>
<keyword evidence="7" id="KW-1185">Reference proteome</keyword>
<evidence type="ECO:0000256" key="2">
    <source>
        <dbReference type="ARBA" id="ARBA00023125"/>
    </source>
</evidence>
<evidence type="ECO:0000313" key="6">
    <source>
        <dbReference type="EMBL" id="AJG23032.1"/>
    </source>
</evidence>
<dbReference type="SUPFAM" id="SSF48008">
    <property type="entry name" value="GntR ligand-binding domain-like"/>
    <property type="match status" value="1"/>
</dbReference>
<evidence type="ECO:0000256" key="3">
    <source>
        <dbReference type="ARBA" id="ARBA00023163"/>
    </source>
</evidence>
<name>A0A0C4YBS6_9BURK</name>
<dbReference type="STRING" id="68895.RR42_s1444"/>
<dbReference type="AlphaFoldDB" id="A0A0C4YBS6"/>
<dbReference type="KEGG" id="cbw:RR42_s1444"/>
<dbReference type="InterPro" id="IPR008920">
    <property type="entry name" value="TF_FadR/GntR_C"/>
</dbReference>
<feature type="region of interest" description="Disordered" evidence="4">
    <location>
        <begin position="1"/>
        <end position="23"/>
    </location>
</feature>
<sequence length="239" mass="26124">MPSVDRRSAGTSRARARTEEPSQNELAYTGLRERLTTLVYRPGEHLNISTLVDDLDLGRTPINQALHRLANEGLVQILPRKGVVVSPLSIDDALHLIDVRLANETLCARLAAERITAAGLHTLERLLSQVEDAVAQRNLPEVTNLDRLFHEEIAQVSGNPILIEILKVLHARSQRFWAISLSSEGHLAEVGAEHRAILKALRDGDGAAAASAVTAHVLSFRQALLQGRRETVFATALEG</sequence>
<dbReference type="Gene3D" id="1.10.10.10">
    <property type="entry name" value="Winged helix-like DNA-binding domain superfamily/Winged helix DNA-binding domain"/>
    <property type="match status" value="1"/>
</dbReference>
<keyword evidence="2" id="KW-0238">DNA-binding</keyword>
<dbReference type="InterPro" id="IPR036390">
    <property type="entry name" value="WH_DNA-bd_sf"/>
</dbReference>
<dbReference type="Proteomes" id="UP000031843">
    <property type="component" value="Chromosome secondary"/>
</dbReference>
<evidence type="ECO:0000313" key="7">
    <source>
        <dbReference type="Proteomes" id="UP000031843"/>
    </source>
</evidence>
<protein>
    <submittedName>
        <fullName evidence="6">Transcriptional regulator, GntR family</fullName>
    </submittedName>
</protein>
<evidence type="ECO:0000256" key="1">
    <source>
        <dbReference type="ARBA" id="ARBA00023015"/>
    </source>
</evidence>
<keyword evidence="1" id="KW-0805">Transcription regulation</keyword>
<accession>A0A0C4YBS6</accession>
<dbReference type="InterPro" id="IPR000524">
    <property type="entry name" value="Tscrpt_reg_HTH_GntR"/>
</dbReference>